<protein>
    <submittedName>
        <fullName evidence="1">Uncharacterized protein</fullName>
    </submittedName>
</protein>
<dbReference type="Proteomes" id="UP001228905">
    <property type="component" value="Unassembled WGS sequence"/>
</dbReference>
<sequence>MTVVVLKAGRREPRDLAARDAALDAVCGPVRCAGDKVRREAMARRVLRYAAMALAAQIGAREAARHLDSLAGRMLAQAANERPGD</sequence>
<name>A0ABU0IKR7_9CAUL</name>
<dbReference type="RefSeq" id="WP_307345164.1">
    <property type="nucleotide sequence ID" value="NZ_JAUSVS010000001.1"/>
</dbReference>
<evidence type="ECO:0000313" key="2">
    <source>
        <dbReference type="Proteomes" id="UP001228905"/>
    </source>
</evidence>
<keyword evidence="2" id="KW-1185">Reference proteome</keyword>
<comment type="caution">
    <text evidence="1">The sequence shown here is derived from an EMBL/GenBank/DDBJ whole genome shotgun (WGS) entry which is preliminary data.</text>
</comment>
<evidence type="ECO:0000313" key="1">
    <source>
        <dbReference type="EMBL" id="MDQ0462612.1"/>
    </source>
</evidence>
<reference evidence="1 2" key="1">
    <citation type="submission" date="2023-07" db="EMBL/GenBank/DDBJ databases">
        <title>Genomic Encyclopedia of Type Strains, Phase IV (KMG-IV): sequencing the most valuable type-strain genomes for metagenomic binning, comparative biology and taxonomic classification.</title>
        <authorList>
            <person name="Goeker M."/>
        </authorList>
    </citation>
    <scope>NUCLEOTIDE SEQUENCE [LARGE SCALE GENOMIC DNA]</scope>
    <source>
        <strain evidence="1 2">DSM 18695</strain>
    </source>
</reference>
<gene>
    <name evidence="1" type="ORF">QO010_000360</name>
</gene>
<organism evidence="1 2">
    <name type="scientific">Caulobacter ginsengisoli</name>
    <dbReference type="NCBI Taxonomy" id="400775"/>
    <lineage>
        <taxon>Bacteria</taxon>
        <taxon>Pseudomonadati</taxon>
        <taxon>Pseudomonadota</taxon>
        <taxon>Alphaproteobacteria</taxon>
        <taxon>Caulobacterales</taxon>
        <taxon>Caulobacteraceae</taxon>
        <taxon>Caulobacter</taxon>
    </lineage>
</organism>
<accession>A0ABU0IKR7</accession>
<proteinExistence type="predicted"/>
<dbReference type="EMBL" id="JAUSVS010000001">
    <property type="protein sequence ID" value="MDQ0462612.1"/>
    <property type="molecule type" value="Genomic_DNA"/>
</dbReference>